<dbReference type="EMBL" id="AJWK01027900">
    <property type="status" value="NOT_ANNOTATED_CDS"/>
    <property type="molecule type" value="Genomic_DNA"/>
</dbReference>
<dbReference type="InterPro" id="IPR000169">
    <property type="entry name" value="Pept_cys_AS"/>
</dbReference>
<dbReference type="Gene3D" id="4.10.1060.10">
    <property type="entry name" value="Zinc finger, RanBP2-type"/>
    <property type="match status" value="1"/>
</dbReference>
<feature type="domain" description="RanBP2-type" evidence="14">
    <location>
        <begin position="804"/>
        <end position="838"/>
    </location>
</feature>
<feature type="domain" description="RanBP2-type" evidence="14">
    <location>
        <begin position="620"/>
        <end position="649"/>
    </location>
</feature>
<dbReference type="SMART" id="SM00230">
    <property type="entry name" value="CysPc"/>
    <property type="match status" value="1"/>
</dbReference>
<evidence type="ECO:0000256" key="7">
    <source>
        <dbReference type="ARBA" id="ARBA00022801"/>
    </source>
</evidence>
<evidence type="ECO:0000256" key="6">
    <source>
        <dbReference type="ARBA" id="ARBA00022771"/>
    </source>
</evidence>
<dbReference type="InterPro" id="IPR022684">
    <property type="entry name" value="Calpain_cysteine_protease"/>
</dbReference>
<dbReference type="VEuPathDB" id="VectorBase:LLOJ008267"/>
<dbReference type="EMBL" id="AJWK01027899">
    <property type="status" value="NOT_ANNOTATED_CDS"/>
    <property type="molecule type" value="Genomic_DNA"/>
</dbReference>
<dbReference type="SUPFAM" id="SSF90209">
    <property type="entry name" value="Ran binding protein zinc finger-like"/>
    <property type="match status" value="1"/>
</dbReference>
<dbReference type="PROSITE" id="PS00139">
    <property type="entry name" value="THIOL_PROTEASE_CYS"/>
    <property type="match status" value="1"/>
</dbReference>
<evidence type="ECO:0000256" key="5">
    <source>
        <dbReference type="ARBA" id="ARBA00022737"/>
    </source>
</evidence>
<evidence type="ECO:0000256" key="4">
    <source>
        <dbReference type="ARBA" id="ARBA00022723"/>
    </source>
</evidence>
<dbReference type="CDD" id="cd00044">
    <property type="entry name" value="CysPc"/>
    <property type="match status" value="1"/>
</dbReference>
<feature type="compositionally biased region" description="Polar residues" evidence="13">
    <location>
        <begin position="803"/>
        <end position="813"/>
    </location>
</feature>
<dbReference type="Pfam" id="PF00648">
    <property type="entry name" value="Peptidase_C2"/>
    <property type="match status" value="2"/>
</dbReference>
<keyword evidence="8 11" id="KW-0788">Thiol protease</keyword>
<dbReference type="PROSITE" id="PS01358">
    <property type="entry name" value="ZF_RANBP2_1"/>
    <property type="match status" value="4"/>
</dbReference>
<feature type="compositionally biased region" description="Low complexity" evidence="13">
    <location>
        <begin position="744"/>
        <end position="755"/>
    </location>
</feature>
<organism evidence="16 17">
    <name type="scientific">Lutzomyia longipalpis</name>
    <name type="common">Sand fly</name>
    <dbReference type="NCBI Taxonomy" id="7200"/>
    <lineage>
        <taxon>Eukaryota</taxon>
        <taxon>Metazoa</taxon>
        <taxon>Ecdysozoa</taxon>
        <taxon>Arthropoda</taxon>
        <taxon>Hexapoda</taxon>
        <taxon>Insecta</taxon>
        <taxon>Pterygota</taxon>
        <taxon>Neoptera</taxon>
        <taxon>Endopterygota</taxon>
        <taxon>Diptera</taxon>
        <taxon>Nematocera</taxon>
        <taxon>Psychodoidea</taxon>
        <taxon>Psychodidae</taxon>
        <taxon>Lutzomyia</taxon>
        <taxon>Lutzomyia</taxon>
    </lineage>
</organism>
<keyword evidence="9" id="KW-0862">Zinc</keyword>
<dbReference type="PROSITE" id="PS50199">
    <property type="entry name" value="ZF_RANBP2_2"/>
    <property type="match status" value="4"/>
</dbReference>
<dbReference type="InterPro" id="IPR001876">
    <property type="entry name" value="Znf_RanBP2"/>
</dbReference>
<dbReference type="FunFam" id="3.90.70.10:FF:000010">
    <property type="entry name" value="Calpain 15"/>
    <property type="match status" value="1"/>
</dbReference>
<keyword evidence="3 11" id="KW-0645">Protease</keyword>
<dbReference type="InterPro" id="IPR038765">
    <property type="entry name" value="Papain-like_cys_pep_sf"/>
</dbReference>
<evidence type="ECO:0000313" key="17">
    <source>
        <dbReference type="Proteomes" id="UP000092461"/>
    </source>
</evidence>
<evidence type="ECO:0000256" key="8">
    <source>
        <dbReference type="ARBA" id="ARBA00022807"/>
    </source>
</evidence>
<evidence type="ECO:0000259" key="15">
    <source>
        <dbReference type="PROSITE" id="PS50203"/>
    </source>
</evidence>
<keyword evidence="7 11" id="KW-0378">Hydrolase</keyword>
<dbReference type="Pfam" id="PF00641">
    <property type="entry name" value="Zn_ribbon_RanBP"/>
    <property type="match status" value="5"/>
</dbReference>
<feature type="active site" evidence="10 11">
    <location>
        <position position="1113"/>
    </location>
</feature>
<dbReference type="Gene3D" id="3.90.70.10">
    <property type="entry name" value="Cysteine proteinases"/>
    <property type="match status" value="1"/>
</dbReference>
<evidence type="ECO:0000256" key="12">
    <source>
        <dbReference type="PROSITE-ProRule" id="PRU00322"/>
    </source>
</evidence>
<keyword evidence="6 12" id="KW-0863">Zinc-finger</keyword>
<protein>
    <recommendedName>
        <fullName evidence="18">Calpain-D</fullName>
    </recommendedName>
</protein>
<keyword evidence="5" id="KW-0677">Repeat</keyword>
<dbReference type="GO" id="GO:0004198">
    <property type="term" value="F:calcium-dependent cysteine-type endopeptidase activity"/>
    <property type="evidence" value="ECO:0007669"/>
    <property type="project" value="InterPro"/>
</dbReference>
<sequence>MGSIASVLQWQCTNCNLINPTENTKCLNCENVRLFEKSSGFNNDGGESRRVYKIIRHYEEIYFKELIHQYFGAHQEVLKLKLPRSPSTPSLTRTWNCQTCSSLNRNSVTWHCLQLYLAPIYTETLKRNLGRDATKATTEDPKTRVFHCFRTRCLSMDSGGLPHTTVCLVPPQCLVIPAGEEVPFKQEHNLAVPPSGRITRAGCVAIVGKQQRSLDESGSDTPYYSNQKINKSLSNISDPVFSDSHCGRPNLPDASTSASGSMGKTRLYCDVCGVCNRNQCSSTTDTSTRYIVTTISRSGSVSLTNSQPIVGAQRNGECGVKEWIAAGTPIASGLDDNYYEVLRQANDAKSNNNPPYENHKVISRAAPHIYENQGVVHNPDNRAEERTEPLYAVVNKHNKVRSRANATDPKYSYIGISDPGGRIAGQLGCVKKAQSETLYATIRHTSPQNNNPQRLPNLMDGGNVKATQIATTSCINRLEQDATGATAAAAAAGGCDGGEVYSKVWKGPRKVTMATPTGPAKAVTPTSVPRMWTCTKCSYAYNPLWVEQCDICESNRTPASLTQPSLITVTKDGGVLRSSGSSKELKSSHGGGFDEVPTLVEVPIATFEQDLEDDFEASLSEAEWTCKKCTLVNSAGSMACVVCGGSKLRSISITEDKTLRKGEFWACHQCTLKNSLSTTTCIACKTTRQVPVISGHQTNYRPYTATGSGHQSTSANAGHGKTGYHHNRQVLASIPANSASGAVASSVSPVASGPATGSSLAVPAQRASRSPSPRHDRSSGAIPKRHSTGAVIGRNASGHANRHSSGSPSTKTWQCPACTFENSSASVVCEICSSHRGLLINNPAGDGIGGAGGVAPTVTPGGDASQMESKLMENLRQIEENEARNKWEHIIQYCRENGELFVDDSFPPAPRSLYYNPNSNTDSNPVVQWRRPSEINCDGGNFPPWAVFRTPLPSDICQGVLGNCWLLSALAVLAEREDLVKEVLDGKWTTVLVDDLLPCDKRGHLVYSQAKRKQLWVPLIEKAVAKIHGCYEALVSGRAIEGLATLTGAPCESIPLQPSSLPMPSEDELDKDLIWAQLLSSRLVKFLMGASCGGGNMKVDEEEYQRKGLRPRHAYSVLDVRDIQNHRLLKLRNPWGHYSWRGDWSDDSPLWTDELREALMPHGASEGVFWISFEDVLKYFDCIDICKVRSGWNEVRLQGTLQPLCSLSCVLLTVLEPTEAEFTLFQEGQRNSEKSQRSQLDLCVVIFRTRSPANPEVGRLVEHSKRQVRGFVGCHKMLERDLYLLVCLAFNHWHTGIEDPSLYPQCVLAIHSSKRLYVEQISPPGFLLADAIISLTLTKGQRHEGREGMTAYYLTKGWAGLVVMVENRHENKWIHVKCDCQESYNVVSTRGELKTVDSVPPLQSGGFSIAHRLTHRLANSRGLHDWGPPGSTHVPPIDNVHGLHAPRLIT</sequence>
<accession>A0A1B0CTR7</accession>
<dbReference type="EMBL" id="AJWK01027902">
    <property type="status" value="NOT_ANNOTATED_CDS"/>
    <property type="molecule type" value="Genomic_DNA"/>
</dbReference>
<evidence type="ECO:0000256" key="9">
    <source>
        <dbReference type="ARBA" id="ARBA00022833"/>
    </source>
</evidence>
<dbReference type="SUPFAM" id="SSF54001">
    <property type="entry name" value="Cysteine proteinases"/>
    <property type="match status" value="1"/>
</dbReference>
<evidence type="ECO:0000256" key="11">
    <source>
        <dbReference type="PROSITE-ProRule" id="PRU00239"/>
    </source>
</evidence>
<dbReference type="SMART" id="SM00547">
    <property type="entry name" value="ZnF_RBZ"/>
    <property type="match status" value="5"/>
</dbReference>
<keyword evidence="17" id="KW-1185">Reference proteome</keyword>
<dbReference type="GO" id="GO:0005737">
    <property type="term" value="C:cytoplasm"/>
    <property type="evidence" value="ECO:0007669"/>
    <property type="project" value="TreeGrafter"/>
</dbReference>
<dbReference type="GO" id="GO:0008270">
    <property type="term" value="F:zinc ion binding"/>
    <property type="evidence" value="ECO:0007669"/>
    <property type="project" value="UniProtKB-KW"/>
</dbReference>
<keyword evidence="4" id="KW-0479">Metal-binding</keyword>
<feature type="active site" evidence="10 11">
    <location>
        <position position="1133"/>
    </location>
</feature>
<dbReference type="PANTHER" id="PTHR10183:SF382">
    <property type="entry name" value="CALPAIN-15"/>
    <property type="match status" value="1"/>
</dbReference>
<dbReference type="InterPro" id="IPR036443">
    <property type="entry name" value="Znf_RanBP2_sf"/>
</dbReference>
<dbReference type="EMBL" id="AJWK01027903">
    <property type="status" value="NOT_ANNOTATED_CDS"/>
    <property type="molecule type" value="Genomic_DNA"/>
</dbReference>
<feature type="active site" evidence="10 11">
    <location>
        <position position="964"/>
    </location>
</feature>
<evidence type="ECO:0000256" key="10">
    <source>
        <dbReference type="PIRSR" id="PIRSR622684-1"/>
    </source>
</evidence>
<dbReference type="GO" id="GO:0006508">
    <property type="term" value="P:proteolysis"/>
    <property type="evidence" value="ECO:0007669"/>
    <property type="project" value="UniProtKB-KW"/>
</dbReference>
<evidence type="ECO:0000256" key="13">
    <source>
        <dbReference type="SAM" id="MobiDB-lite"/>
    </source>
</evidence>
<dbReference type="Proteomes" id="UP000092461">
    <property type="component" value="Unassembled WGS sequence"/>
</dbReference>
<feature type="region of interest" description="Disordered" evidence="13">
    <location>
        <begin position="744"/>
        <end position="814"/>
    </location>
</feature>
<keyword evidence="2" id="KW-0597">Phosphoprotein</keyword>
<feature type="region of interest" description="Disordered" evidence="13">
    <location>
        <begin position="701"/>
        <end position="723"/>
    </location>
</feature>
<evidence type="ECO:0000259" key="14">
    <source>
        <dbReference type="PROSITE" id="PS50199"/>
    </source>
</evidence>
<dbReference type="EMBL" id="AJWK01027901">
    <property type="status" value="NOT_ANNOTATED_CDS"/>
    <property type="molecule type" value="Genomic_DNA"/>
</dbReference>
<comment type="similarity">
    <text evidence="1">Belongs to the peptidase C2 family.</text>
</comment>
<evidence type="ECO:0000256" key="1">
    <source>
        <dbReference type="ARBA" id="ARBA00007623"/>
    </source>
</evidence>
<evidence type="ECO:0000313" key="16">
    <source>
        <dbReference type="EnsemblMetazoa" id="LLOJ008267-PA"/>
    </source>
</evidence>
<dbReference type="EnsemblMetazoa" id="LLOJ008267-RA">
    <property type="protein sequence ID" value="LLOJ008267-PA"/>
    <property type="gene ID" value="LLOJ008267"/>
</dbReference>
<dbReference type="InterPro" id="IPR001300">
    <property type="entry name" value="Peptidase_C2_calpain_cat"/>
</dbReference>
<evidence type="ECO:0000256" key="2">
    <source>
        <dbReference type="ARBA" id="ARBA00022553"/>
    </source>
</evidence>
<feature type="domain" description="RanBP2-type" evidence="14">
    <location>
        <begin position="660"/>
        <end position="690"/>
    </location>
</feature>
<dbReference type="PROSITE" id="PS50203">
    <property type="entry name" value="CALPAIN_CAT"/>
    <property type="match status" value="1"/>
</dbReference>
<feature type="domain" description="RanBP2-type" evidence="14">
    <location>
        <begin position="1"/>
        <end position="35"/>
    </location>
</feature>
<proteinExistence type="inferred from homology"/>
<reference evidence="16" key="1">
    <citation type="submission" date="2020-05" db="UniProtKB">
        <authorList>
            <consortium name="EnsemblMetazoa"/>
        </authorList>
    </citation>
    <scope>IDENTIFICATION</scope>
    <source>
        <strain evidence="16">Jacobina</strain>
    </source>
</reference>
<evidence type="ECO:0008006" key="18">
    <source>
        <dbReference type="Google" id="ProtNLM"/>
    </source>
</evidence>
<name>A0A1B0CTR7_LUTLO</name>
<evidence type="ECO:0000256" key="3">
    <source>
        <dbReference type="ARBA" id="ARBA00022670"/>
    </source>
</evidence>
<feature type="domain" description="Calpain catalytic" evidence="15">
    <location>
        <begin position="900"/>
        <end position="1189"/>
    </location>
</feature>
<dbReference type="VEuPathDB" id="VectorBase:LLONM1_010054"/>
<dbReference type="PRINTS" id="PR00704">
    <property type="entry name" value="CALPAIN"/>
</dbReference>
<feature type="compositionally biased region" description="Polar residues" evidence="13">
    <location>
        <begin position="701"/>
        <end position="716"/>
    </location>
</feature>
<dbReference type="PANTHER" id="PTHR10183">
    <property type="entry name" value="CALPAIN"/>
    <property type="match status" value="1"/>
</dbReference>
<dbReference type="Gene3D" id="2.30.30.380">
    <property type="entry name" value="Zn-finger domain of Sec23/24"/>
    <property type="match status" value="1"/>
</dbReference>